<keyword evidence="10" id="KW-0508">mRNA splicing</keyword>
<evidence type="ECO:0000313" key="18">
    <source>
        <dbReference type="Proteomes" id="UP000054064"/>
    </source>
</evidence>
<evidence type="ECO:0000256" key="12">
    <source>
        <dbReference type="ARBA" id="ARBA00093603"/>
    </source>
</evidence>
<dbReference type="SUPFAM" id="SSF48452">
    <property type="entry name" value="TPR-like"/>
    <property type="match status" value="1"/>
</dbReference>
<sequence length="875" mass="100090">KLSINAFDYNCHLDLIKLLRQEGELVKLRRARQKMSELFPLTEEIWLDWLKDEIKMASESSEREKVYELFERAVKDYICPEIWLEYAQYSIGGIGQEGGIEKVRSIFERALTAVGLHVTKGTALWEAYREFENAILETAQPAPGSVPSPEQQQMLCSQLEKIDTLFRRQLGIPLLDMEASFAEYEEWSEDPIPETTIKNYKKALQQLEKCKPYEEALLGAETPKLAEYQAYIDFEMKGGDPARIQLIYERALAENCLVPDLWARYNQYLDRQLKVKELVLSAHDRAVRNCPWTVGLWIRYLLAMERHRVDHGVISEMFEKALNAGFIQATDYVEIWQAYLDYLRRRVDFTQDSSKELEELRSAFARAVEYLKQEVEERFSESGDPSCTIMQNWARVEARLCNNMQKARELWDHIMTKGNAKYANMWLEYYNLERAHGDTQHCRKALHRAVQCTSDYPEHVCEVLLTLERIEGTLEDWDAAVQKTENRLARVNEQRAKAAEKEAALAKQEEEKAEQRKQARAEKKASKKAKKARIGEKRKADEDDEGEWGQEEEEQPSKRHKGDGDSVLVEDMEVETGLFGRSGPEKADHPANPKEKASTSRKDMPKVLHDSSKDSVTVFVSNLSYTMADPEVKLKELFESCGEVAEIRPVFSNKGTFRGYCYVEFKEEKSALQALGLDRKVVEGRPMFVSPCVDKNKNPDFKVFRYSTTLEKHKLFISGLPFSCTKEELEDVCKAHGNVKDIRLVTNRAGKPKGLAYVEYENEAQASQAVLKMDGLTMKDHVIKVAISNPPLRKLPDKGEAGRASQFAVPRPVYGARGKGRTQLSMMPRALQRQSNPGAKAENGMVQNSPATSSKPPEEPKKMSNADFAKMLLKK</sequence>
<evidence type="ECO:0000256" key="15">
    <source>
        <dbReference type="SAM" id="MobiDB-lite"/>
    </source>
</evidence>
<evidence type="ECO:0000256" key="11">
    <source>
        <dbReference type="ARBA" id="ARBA00023242"/>
    </source>
</evidence>
<feature type="compositionally biased region" description="Acidic residues" evidence="15">
    <location>
        <begin position="542"/>
        <end position="554"/>
    </location>
</feature>
<dbReference type="GO" id="GO:0005737">
    <property type="term" value="C:cytoplasm"/>
    <property type="evidence" value="ECO:0007669"/>
    <property type="project" value="UniProtKB-SubCell"/>
</dbReference>
<dbReference type="InterPro" id="IPR008669">
    <property type="entry name" value="LSM_interact"/>
</dbReference>
<organism evidence="17 18">
    <name type="scientific">Buceros rhinoceros silvestris</name>
    <dbReference type="NCBI Taxonomy" id="175836"/>
    <lineage>
        <taxon>Eukaryota</taxon>
        <taxon>Metazoa</taxon>
        <taxon>Chordata</taxon>
        <taxon>Craniata</taxon>
        <taxon>Vertebrata</taxon>
        <taxon>Euteleostomi</taxon>
        <taxon>Archelosauria</taxon>
        <taxon>Archosauria</taxon>
        <taxon>Dinosauria</taxon>
        <taxon>Saurischia</taxon>
        <taxon>Theropoda</taxon>
        <taxon>Coelurosauria</taxon>
        <taxon>Aves</taxon>
        <taxon>Neognathae</taxon>
        <taxon>Neoaves</taxon>
        <taxon>Telluraves</taxon>
        <taxon>Coraciimorphae</taxon>
        <taxon>Bucerotiformes</taxon>
        <taxon>Bucerotidae</taxon>
        <taxon>Buceros</taxon>
    </lineage>
</organism>
<dbReference type="PROSITE" id="PS50102">
    <property type="entry name" value="RRM"/>
    <property type="match status" value="2"/>
</dbReference>
<feature type="region of interest" description="Disordered" evidence="15">
    <location>
        <begin position="499"/>
        <end position="566"/>
    </location>
</feature>
<feature type="region of interest" description="Disordered" evidence="15">
    <location>
        <begin position="578"/>
        <end position="607"/>
    </location>
</feature>
<dbReference type="InterPro" id="IPR034218">
    <property type="entry name" value="SART3_RRM2"/>
</dbReference>
<dbReference type="PANTHER" id="PTHR17204">
    <property type="entry name" value="PRE-MRNA PROCESSING PROTEIN PRP39-RELATED"/>
    <property type="match status" value="1"/>
</dbReference>
<dbReference type="Proteomes" id="UP000054064">
    <property type="component" value="Unassembled WGS sequence"/>
</dbReference>
<feature type="domain" description="RRM" evidence="16">
    <location>
        <begin position="713"/>
        <end position="790"/>
    </location>
</feature>
<dbReference type="SMART" id="SM00360">
    <property type="entry name" value="RRM"/>
    <property type="match status" value="2"/>
</dbReference>
<dbReference type="Pfam" id="PF05391">
    <property type="entry name" value="Lsm_interact"/>
    <property type="match status" value="1"/>
</dbReference>
<evidence type="ECO:0000256" key="8">
    <source>
        <dbReference type="ARBA" id="ARBA00022884"/>
    </source>
</evidence>
<dbReference type="Pfam" id="PF16605">
    <property type="entry name" value="LSM_int_assoc"/>
    <property type="match status" value="1"/>
</dbReference>
<dbReference type="GO" id="GO:0003723">
    <property type="term" value="F:RNA binding"/>
    <property type="evidence" value="ECO:0007669"/>
    <property type="project" value="UniProtKB-UniRule"/>
</dbReference>
<keyword evidence="5" id="KW-0963">Cytoplasm</keyword>
<evidence type="ECO:0000256" key="10">
    <source>
        <dbReference type="ARBA" id="ARBA00023187"/>
    </source>
</evidence>
<dbReference type="InterPro" id="IPR003107">
    <property type="entry name" value="HAT"/>
</dbReference>
<reference evidence="17 18" key="1">
    <citation type="submission" date="2014-04" db="EMBL/GenBank/DDBJ databases">
        <title>Genome evolution of avian class.</title>
        <authorList>
            <person name="Zhang G."/>
            <person name="Li C."/>
        </authorList>
    </citation>
    <scope>NUCLEOTIDE SEQUENCE [LARGE SCALE GENOMIC DNA]</scope>
    <source>
        <strain evidence="17">BGI_N320</strain>
    </source>
</reference>
<evidence type="ECO:0000256" key="9">
    <source>
        <dbReference type="ARBA" id="ARBA00023054"/>
    </source>
</evidence>
<dbReference type="GO" id="GO:0008380">
    <property type="term" value="P:RNA splicing"/>
    <property type="evidence" value="ECO:0007669"/>
    <property type="project" value="UniProtKB-KW"/>
</dbReference>
<dbReference type="Gene3D" id="3.30.70.330">
    <property type="match status" value="2"/>
</dbReference>
<dbReference type="InterPro" id="IPR012677">
    <property type="entry name" value="Nucleotide-bd_a/b_plait_sf"/>
</dbReference>
<evidence type="ECO:0000313" key="17">
    <source>
        <dbReference type="EMBL" id="KFO90223.1"/>
    </source>
</evidence>
<comment type="subcellular location">
    <subcellularLocation>
        <location evidence="3">Cytoplasm</location>
    </subcellularLocation>
    <subcellularLocation>
        <location evidence="1">Nucleus speckle</location>
    </subcellularLocation>
    <subcellularLocation>
        <location evidence="2">Nucleus</location>
        <location evidence="2">Cajal body</location>
    </subcellularLocation>
    <subcellularLocation>
        <location evidence="4">Nucleus</location>
        <location evidence="4">Nucleoplasm</location>
    </subcellularLocation>
</comment>
<dbReference type="SMART" id="SM00386">
    <property type="entry name" value="HAT"/>
    <property type="match status" value="7"/>
</dbReference>
<keyword evidence="6" id="KW-0507">mRNA processing</keyword>
<name>A0A091HSE4_BUCRH</name>
<evidence type="ECO:0000256" key="6">
    <source>
        <dbReference type="ARBA" id="ARBA00022664"/>
    </source>
</evidence>
<evidence type="ECO:0000256" key="3">
    <source>
        <dbReference type="ARBA" id="ARBA00004496"/>
    </source>
</evidence>
<dbReference type="Pfam" id="PF00076">
    <property type="entry name" value="RRM_1"/>
    <property type="match status" value="2"/>
</dbReference>
<keyword evidence="18" id="KW-1185">Reference proteome</keyword>
<dbReference type="Pfam" id="PF23241">
    <property type="entry name" value="HAT_PRP39_C"/>
    <property type="match status" value="1"/>
</dbReference>
<evidence type="ECO:0000256" key="1">
    <source>
        <dbReference type="ARBA" id="ARBA00004324"/>
    </source>
</evidence>
<dbReference type="InterPro" id="IPR000504">
    <property type="entry name" value="RRM_dom"/>
</dbReference>
<dbReference type="Pfam" id="PF23240">
    <property type="entry name" value="HAT_PRP39_N"/>
    <property type="match status" value="1"/>
</dbReference>
<dbReference type="GO" id="GO:0016607">
    <property type="term" value="C:nuclear speck"/>
    <property type="evidence" value="ECO:0007669"/>
    <property type="project" value="UniProtKB-SubCell"/>
</dbReference>
<dbReference type="FunFam" id="1.25.40.10:FF:000081">
    <property type="entry name" value="squamous cell carcinoma antigen recognized by T-cells 3"/>
    <property type="match status" value="1"/>
</dbReference>
<evidence type="ECO:0000256" key="2">
    <source>
        <dbReference type="ARBA" id="ARBA00004408"/>
    </source>
</evidence>
<evidence type="ECO:0000259" key="16">
    <source>
        <dbReference type="PROSITE" id="PS50102"/>
    </source>
</evidence>
<gene>
    <name evidence="17" type="ORF">N320_08366</name>
</gene>
<protein>
    <recommendedName>
        <fullName evidence="12">Spliceosome associated factor 3, U4/U6 recycling protein</fullName>
    </recommendedName>
    <alternativeName>
        <fullName evidence="13">Squamous cell carcinoma antigen recognized by T-cells 3</fullName>
    </alternativeName>
</protein>
<feature type="region of interest" description="Disordered" evidence="15">
    <location>
        <begin position="814"/>
        <end position="875"/>
    </location>
</feature>
<evidence type="ECO:0000256" key="5">
    <source>
        <dbReference type="ARBA" id="ARBA00022490"/>
    </source>
</evidence>
<feature type="compositionally biased region" description="Basic and acidic residues" evidence="15">
    <location>
        <begin position="583"/>
        <end position="607"/>
    </location>
</feature>
<dbReference type="InterPro" id="IPR035979">
    <property type="entry name" value="RBD_domain_sf"/>
</dbReference>
<keyword evidence="7" id="KW-0677">Repeat</keyword>
<dbReference type="GO" id="GO:0006397">
    <property type="term" value="P:mRNA processing"/>
    <property type="evidence" value="ECO:0007669"/>
    <property type="project" value="UniProtKB-KW"/>
</dbReference>
<proteinExistence type="predicted"/>
<dbReference type="CDD" id="cd12392">
    <property type="entry name" value="RRM2_SART3"/>
    <property type="match status" value="1"/>
</dbReference>
<accession>A0A091HSE4</accession>
<dbReference type="InterPro" id="IPR011990">
    <property type="entry name" value="TPR-like_helical_dom_sf"/>
</dbReference>
<keyword evidence="8 14" id="KW-0694">RNA-binding</keyword>
<dbReference type="InterPro" id="IPR059164">
    <property type="entry name" value="HAT_PRP39_C"/>
</dbReference>
<keyword evidence="9" id="KW-0175">Coiled coil</keyword>
<evidence type="ECO:0000256" key="7">
    <source>
        <dbReference type="ARBA" id="ARBA00022737"/>
    </source>
</evidence>
<dbReference type="FunFam" id="3.30.70.330:FF:000271">
    <property type="entry name" value="squamous cell carcinoma antigen recognized by T-cells 3"/>
    <property type="match status" value="1"/>
</dbReference>
<dbReference type="CDD" id="cd12391">
    <property type="entry name" value="RRM1_SART3"/>
    <property type="match status" value="1"/>
</dbReference>
<feature type="domain" description="RRM" evidence="16">
    <location>
        <begin position="616"/>
        <end position="694"/>
    </location>
</feature>
<dbReference type="Gene3D" id="1.25.40.10">
    <property type="entry name" value="Tetratricopeptide repeat domain"/>
    <property type="match status" value="2"/>
</dbReference>
<dbReference type="FunFam" id="3.30.70.330:FF:000229">
    <property type="entry name" value="Squamous cell carcinoma antigen recognized by T-cells 3"/>
    <property type="match status" value="1"/>
</dbReference>
<evidence type="ECO:0000256" key="4">
    <source>
        <dbReference type="ARBA" id="ARBA00004642"/>
    </source>
</evidence>
<keyword evidence="11" id="KW-0539">Nucleus</keyword>
<dbReference type="PANTHER" id="PTHR17204:SF25">
    <property type="entry name" value="RRM DOMAIN-CONTAINING PROTEIN"/>
    <property type="match status" value="1"/>
</dbReference>
<feature type="non-terminal residue" evidence="17">
    <location>
        <position position="1"/>
    </location>
</feature>
<feature type="compositionally biased region" description="Basic and acidic residues" evidence="15">
    <location>
        <begin position="499"/>
        <end position="524"/>
    </location>
</feature>
<feature type="compositionally biased region" description="Polar residues" evidence="15">
    <location>
        <begin position="845"/>
        <end position="855"/>
    </location>
</feature>
<dbReference type="AlphaFoldDB" id="A0A091HSE4"/>
<evidence type="ECO:0000256" key="14">
    <source>
        <dbReference type="PROSITE-ProRule" id="PRU00176"/>
    </source>
</evidence>
<dbReference type="FunFam" id="1.25.40.10:FF:000098">
    <property type="entry name" value="Squamous cell carcinoma antigen recognized by T-cells 3"/>
    <property type="match status" value="1"/>
</dbReference>
<dbReference type="EMBL" id="KL522873">
    <property type="protein sequence ID" value="KFO90223.1"/>
    <property type="molecule type" value="Genomic_DNA"/>
</dbReference>
<dbReference type="GO" id="GO:0015030">
    <property type="term" value="C:Cajal body"/>
    <property type="evidence" value="ECO:0007669"/>
    <property type="project" value="UniProtKB-SubCell"/>
</dbReference>
<evidence type="ECO:0000256" key="13">
    <source>
        <dbReference type="ARBA" id="ARBA00093649"/>
    </source>
</evidence>
<feature type="non-terminal residue" evidence="17">
    <location>
        <position position="875"/>
    </location>
</feature>
<dbReference type="InterPro" id="IPR034217">
    <property type="entry name" value="SART3_RRM1"/>
</dbReference>
<dbReference type="SUPFAM" id="SSF54928">
    <property type="entry name" value="RNA-binding domain, RBD"/>
    <property type="match status" value="2"/>
</dbReference>